<evidence type="ECO:0000256" key="4">
    <source>
        <dbReference type="PROSITE-ProRule" id="PRU10141"/>
    </source>
</evidence>
<keyword evidence="1 4" id="KW-0547">Nucleotide-binding</keyword>
<keyword evidence="3" id="KW-0802">TPR repeat</keyword>
<feature type="binding site" evidence="4">
    <location>
        <position position="58"/>
    </location>
    <ligand>
        <name>ATP</name>
        <dbReference type="ChEBI" id="CHEBI:30616"/>
    </ligand>
</feature>
<dbReference type="InterPro" id="IPR011990">
    <property type="entry name" value="TPR-like_helical_dom_sf"/>
</dbReference>
<dbReference type="GO" id="GO:0004672">
    <property type="term" value="F:protein kinase activity"/>
    <property type="evidence" value="ECO:0007669"/>
    <property type="project" value="InterPro"/>
</dbReference>
<dbReference type="InParanoid" id="A0A482WZA0"/>
<dbReference type="InterPro" id="IPR008271">
    <property type="entry name" value="Ser/Thr_kinase_AS"/>
</dbReference>
<proteinExistence type="predicted"/>
<gene>
    <name evidence="7" type="ORF">LSTR_LSTR013779</name>
</gene>
<dbReference type="InterPro" id="IPR000719">
    <property type="entry name" value="Prot_kinase_dom"/>
</dbReference>
<dbReference type="PROSITE" id="PS50005">
    <property type="entry name" value="TPR"/>
    <property type="match status" value="1"/>
</dbReference>
<dbReference type="SUPFAM" id="SSF56112">
    <property type="entry name" value="Protein kinase-like (PK-like)"/>
    <property type="match status" value="1"/>
</dbReference>
<dbReference type="PROSITE" id="PS00108">
    <property type="entry name" value="PROTEIN_KINASE_ST"/>
    <property type="match status" value="1"/>
</dbReference>
<dbReference type="Proteomes" id="UP000291343">
    <property type="component" value="Unassembled WGS sequence"/>
</dbReference>
<dbReference type="InterPro" id="IPR011009">
    <property type="entry name" value="Kinase-like_dom_sf"/>
</dbReference>
<feature type="region of interest" description="Disordered" evidence="5">
    <location>
        <begin position="308"/>
        <end position="329"/>
    </location>
</feature>
<dbReference type="PANTHER" id="PTHR23082">
    <property type="entry name" value="TRANSCRIPTION INITIATION FACTOR IIIC TFIIIC , POLYPEPTIDE 3-RELATED"/>
    <property type="match status" value="1"/>
</dbReference>
<evidence type="ECO:0000256" key="2">
    <source>
        <dbReference type="ARBA" id="ARBA00022840"/>
    </source>
</evidence>
<feature type="compositionally biased region" description="Acidic residues" evidence="5">
    <location>
        <begin position="313"/>
        <end position="329"/>
    </location>
</feature>
<evidence type="ECO:0000256" key="5">
    <source>
        <dbReference type="SAM" id="MobiDB-lite"/>
    </source>
</evidence>
<reference evidence="7 8" key="1">
    <citation type="journal article" date="2017" name="Gigascience">
        <title>Genome sequence of the small brown planthopper, Laodelphax striatellus.</title>
        <authorList>
            <person name="Zhu J."/>
            <person name="Jiang F."/>
            <person name="Wang X."/>
            <person name="Yang P."/>
            <person name="Bao Y."/>
            <person name="Zhao W."/>
            <person name="Wang W."/>
            <person name="Lu H."/>
            <person name="Wang Q."/>
            <person name="Cui N."/>
            <person name="Li J."/>
            <person name="Chen X."/>
            <person name="Luo L."/>
            <person name="Yu J."/>
            <person name="Kang L."/>
            <person name="Cui F."/>
        </authorList>
    </citation>
    <scope>NUCLEOTIDE SEQUENCE [LARGE SCALE GENOMIC DNA]</scope>
    <source>
        <strain evidence="7">Lst14</strain>
    </source>
</reference>
<evidence type="ECO:0000256" key="3">
    <source>
        <dbReference type="PROSITE-ProRule" id="PRU00339"/>
    </source>
</evidence>
<dbReference type="AlphaFoldDB" id="A0A482WZA0"/>
<dbReference type="Pfam" id="PF13428">
    <property type="entry name" value="TPR_14"/>
    <property type="match status" value="1"/>
</dbReference>
<protein>
    <recommendedName>
        <fullName evidence="6">Protein kinase domain-containing protein</fullName>
    </recommendedName>
</protein>
<dbReference type="PANTHER" id="PTHR23082:SF0">
    <property type="entry name" value="GENERAL TRANSCRIPTION FACTOR 3C POLYPEPTIDE 3"/>
    <property type="match status" value="1"/>
</dbReference>
<dbReference type="SUPFAM" id="SSF48452">
    <property type="entry name" value="TPR-like"/>
    <property type="match status" value="2"/>
</dbReference>
<evidence type="ECO:0000313" key="7">
    <source>
        <dbReference type="EMBL" id="RZF38838.1"/>
    </source>
</evidence>
<organism evidence="7 8">
    <name type="scientific">Laodelphax striatellus</name>
    <name type="common">Small brown planthopper</name>
    <name type="synonym">Delphax striatella</name>
    <dbReference type="NCBI Taxonomy" id="195883"/>
    <lineage>
        <taxon>Eukaryota</taxon>
        <taxon>Metazoa</taxon>
        <taxon>Ecdysozoa</taxon>
        <taxon>Arthropoda</taxon>
        <taxon>Hexapoda</taxon>
        <taxon>Insecta</taxon>
        <taxon>Pterygota</taxon>
        <taxon>Neoptera</taxon>
        <taxon>Paraneoptera</taxon>
        <taxon>Hemiptera</taxon>
        <taxon>Auchenorrhyncha</taxon>
        <taxon>Fulgoroidea</taxon>
        <taxon>Delphacidae</taxon>
        <taxon>Criomorphinae</taxon>
        <taxon>Laodelphax</taxon>
    </lineage>
</organism>
<evidence type="ECO:0000256" key="1">
    <source>
        <dbReference type="ARBA" id="ARBA00022741"/>
    </source>
</evidence>
<dbReference type="SMART" id="SM00220">
    <property type="entry name" value="S_TKc"/>
    <property type="match status" value="1"/>
</dbReference>
<accession>A0A482WZA0</accession>
<dbReference type="SMART" id="SM00028">
    <property type="entry name" value="TPR"/>
    <property type="match status" value="4"/>
</dbReference>
<keyword evidence="8" id="KW-1185">Reference proteome</keyword>
<dbReference type="Gene3D" id="1.25.40.10">
    <property type="entry name" value="Tetratricopeptide repeat domain"/>
    <property type="match status" value="2"/>
</dbReference>
<comment type="caution">
    <text evidence="7">The sequence shown here is derived from an EMBL/GenBank/DDBJ whole genome shotgun (WGS) entry which is preliminary data.</text>
</comment>
<dbReference type="Pfam" id="PF00069">
    <property type="entry name" value="Pkinase"/>
    <property type="match status" value="1"/>
</dbReference>
<dbReference type="STRING" id="195883.A0A482WZA0"/>
<dbReference type="PROSITE" id="PS50011">
    <property type="entry name" value="PROTEIN_KINASE_DOM"/>
    <property type="match status" value="1"/>
</dbReference>
<dbReference type="InterPro" id="IPR019734">
    <property type="entry name" value="TPR_rpt"/>
</dbReference>
<name>A0A482WZA0_LAOST</name>
<dbReference type="GO" id="GO:0005524">
    <property type="term" value="F:ATP binding"/>
    <property type="evidence" value="ECO:0007669"/>
    <property type="project" value="UniProtKB-UniRule"/>
</dbReference>
<feature type="repeat" description="TPR" evidence="3">
    <location>
        <begin position="509"/>
        <end position="542"/>
    </location>
</feature>
<evidence type="ECO:0000259" key="6">
    <source>
        <dbReference type="PROSITE" id="PS50011"/>
    </source>
</evidence>
<sequence>MNTLGLSLIVKMGCFCTKNVMHINSQKYYVKEELGQGGFSVVLLVENSRTKKYYAVKKIICHSIDDQKQAEHEIEYHKCINHPNVIRCLDSSITGMADPVMNLTSEALLLLPYYPKGTLAKELETRCKNRHYMELTDVLRVFLQICDGVKAFHEAKPVPLAHRDLKTANILLDVDYSPVIVDLGSVAAASVKISGGSAAQRLQDNVNERCTMPYRAPELFNIETYCMIDQRIDIWSLGCVLYAMCYFKSPFDIIYERGDSVALATVTHSRILHLGENLIYFPFEVSKNTHLNMDSETSELTDLADNSKMHCDQEDDNDNSELEIDDYDDDDDDISSSFLEELRNFDPEAKTGDEVSGIVGGVAGEEGKINKQEYITNFLEGKLSFDEYAAEMVKLNDASNSESVVAGSSAIKSEGNVELEKVLKEKKPKKRTIRQNLPPALKGLMGEANLRYARGDKDMAVKICIEIIRQVPTAPEPYQTLAGLYEESGLAEKSLQMALIAAHLSPGDADQWTRLAELCQEQGNAKQAVNCYSKAIRADPKNSDLYLKRAQLLNELGHKHLALSGLSKLLSILDHTQGDQILQLSKMLAEKYHEEKDLLKTKDTLKIVVEKCRHLVTSEHVNLLLEVQLALGEYSDCLSLMISLCDVEAELVTDESNLCTVMECRAPATMAIDLRVKLIITLIHLKSLPPVYKLLDQFLSTDPEELGDLYLDIAEALMSENYHSDALKLLQPLIASNSYSLPGVWLKYAECLKTVGRLEESVDAYLFVIEQAPQHHDARLVTQV</sequence>
<feature type="domain" description="Protein kinase" evidence="6">
    <location>
        <begin position="28"/>
        <end position="375"/>
    </location>
</feature>
<dbReference type="PROSITE" id="PS00107">
    <property type="entry name" value="PROTEIN_KINASE_ATP"/>
    <property type="match status" value="1"/>
</dbReference>
<dbReference type="GO" id="GO:0000127">
    <property type="term" value="C:transcription factor TFIIIC complex"/>
    <property type="evidence" value="ECO:0007669"/>
    <property type="project" value="TreeGrafter"/>
</dbReference>
<dbReference type="EMBL" id="QKKF02021599">
    <property type="protein sequence ID" value="RZF38838.1"/>
    <property type="molecule type" value="Genomic_DNA"/>
</dbReference>
<dbReference type="Gene3D" id="1.10.510.10">
    <property type="entry name" value="Transferase(Phosphotransferase) domain 1"/>
    <property type="match status" value="1"/>
</dbReference>
<keyword evidence="2 4" id="KW-0067">ATP-binding</keyword>
<dbReference type="InterPro" id="IPR017441">
    <property type="entry name" value="Protein_kinase_ATP_BS"/>
</dbReference>
<evidence type="ECO:0000313" key="8">
    <source>
        <dbReference type="Proteomes" id="UP000291343"/>
    </source>
</evidence>
<dbReference type="InterPro" id="IPR039340">
    <property type="entry name" value="Tfc4/TFIIIC-102/Sfc4"/>
</dbReference>
<dbReference type="OrthoDB" id="248923at2759"/>
<dbReference type="SMR" id="A0A482WZA0"/>
<dbReference type="GO" id="GO:0006383">
    <property type="term" value="P:transcription by RNA polymerase III"/>
    <property type="evidence" value="ECO:0007669"/>
    <property type="project" value="InterPro"/>
</dbReference>